<accession>A0A4P9TFJ5</accession>
<dbReference type="GeneID" id="96156367"/>
<proteinExistence type="predicted"/>
<gene>
    <name evidence="1" type="ORF">FGF80_10240</name>
</gene>
<dbReference type="AlphaFoldDB" id="A0A4P9TFJ5"/>
<reference evidence="2" key="1">
    <citation type="submission" date="2019-05" db="EMBL/GenBank/DDBJ databases">
        <title>Complete Genome Sequence and Methylation Pattern of the Halophilic Archaeon Natrinema pallidum BOL6-1.</title>
        <authorList>
            <person name="DasSarma P."/>
            <person name="DasSarma B.P."/>
            <person name="DasSarma S.L."/>
            <person name="Martinez F.L."/>
            <person name="Guzman D."/>
            <person name="Roberts R.J."/>
            <person name="DasSarma S."/>
        </authorList>
    </citation>
    <scope>NUCLEOTIDE SEQUENCE [LARGE SCALE GENOMIC DNA]</scope>
    <source>
        <strain evidence="2">BOL6-1</strain>
    </source>
</reference>
<evidence type="ECO:0000313" key="2">
    <source>
        <dbReference type="Proteomes" id="UP000307562"/>
    </source>
</evidence>
<dbReference type="RefSeq" id="WP_138653810.1">
    <property type="nucleotide sequence ID" value="NZ_CP040637.1"/>
</dbReference>
<organism evidence="1 2">
    <name type="scientific">Natrinema pallidum</name>
    <dbReference type="NCBI Taxonomy" id="69527"/>
    <lineage>
        <taxon>Archaea</taxon>
        <taxon>Methanobacteriati</taxon>
        <taxon>Methanobacteriota</taxon>
        <taxon>Stenosarchaea group</taxon>
        <taxon>Halobacteria</taxon>
        <taxon>Halobacteriales</taxon>
        <taxon>Natrialbaceae</taxon>
        <taxon>Natrinema</taxon>
    </lineage>
</organism>
<dbReference type="EMBL" id="CP040637">
    <property type="protein sequence ID" value="QCW03598.1"/>
    <property type="molecule type" value="Genomic_DNA"/>
</dbReference>
<dbReference type="KEGG" id="npl:FGF80_10240"/>
<evidence type="ECO:0000313" key="1">
    <source>
        <dbReference type="EMBL" id="QCW03598.1"/>
    </source>
</evidence>
<protein>
    <submittedName>
        <fullName evidence="1">Uncharacterized protein</fullName>
    </submittedName>
</protein>
<name>A0A4P9TFJ5_9EURY</name>
<sequence>MTKKFGVSVPDDLAEDIEEPLEYGDNRSERVQDLIQLGLAVEDAADSVHIDIPDSQREREAFLRQVFIDADI</sequence>
<dbReference type="Proteomes" id="UP000307562">
    <property type="component" value="Chromosome"/>
</dbReference>
<keyword evidence="2" id="KW-1185">Reference proteome</keyword>